<feature type="domain" description="PTS EIIA type-4" evidence="8">
    <location>
        <begin position="1"/>
        <end position="134"/>
    </location>
</feature>
<keyword evidence="6" id="KW-0598">Phosphotransferase system</keyword>
<keyword evidence="4 9" id="KW-0762">Sugar transport</keyword>
<reference evidence="9" key="1">
    <citation type="journal article" date="2022" name="Int. J. Syst. Evol. Microbiol.">
        <title>Apilactobacillus apisilvae sp. nov., Nicolia spurrieriana gen. nov. sp. nov., Bombilactobacillus folatiphilus sp. nov. and Bombilactobacillus thymidiniphilus sp. nov., four new lactic acid bacterial isolates from stingless bees Tetragonula carbonaria and Austroplebeia australis.</title>
        <authorList>
            <person name="Oliphant S.A."/>
            <person name="Watson-Haigh N.S."/>
            <person name="Sumby K.M."/>
            <person name="Gardner J."/>
            <person name="Groom S."/>
            <person name="Jiranek V."/>
        </authorList>
    </citation>
    <scope>NUCLEOTIDE SEQUENCE</scope>
    <source>
        <strain evidence="9">SG4_D2</strain>
    </source>
</reference>
<evidence type="ECO:0000256" key="3">
    <source>
        <dbReference type="ARBA" id="ARBA00022490"/>
    </source>
</evidence>
<protein>
    <submittedName>
        <fullName evidence="9">PTS sugar transporter subunit IIA</fullName>
    </submittedName>
</protein>
<dbReference type="CDD" id="cd00006">
    <property type="entry name" value="PTS_IIA_man"/>
    <property type="match status" value="1"/>
</dbReference>
<dbReference type="Proteomes" id="UP000831495">
    <property type="component" value="Chromosome"/>
</dbReference>
<evidence type="ECO:0000256" key="4">
    <source>
        <dbReference type="ARBA" id="ARBA00022597"/>
    </source>
</evidence>
<dbReference type="RefSeq" id="WP_249514535.1">
    <property type="nucleotide sequence ID" value="NZ_CP093366.1"/>
</dbReference>
<keyword evidence="10" id="KW-1185">Reference proteome</keyword>
<evidence type="ECO:0000313" key="9">
    <source>
        <dbReference type="EMBL" id="UQS82266.1"/>
    </source>
</evidence>
<dbReference type="InterPro" id="IPR051471">
    <property type="entry name" value="Bacterial_PTS_sugar_comp"/>
</dbReference>
<dbReference type="PANTHER" id="PTHR33799">
    <property type="entry name" value="PTS PERMEASE-RELATED-RELATED"/>
    <property type="match status" value="1"/>
</dbReference>
<evidence type="ECO:0000256" key="6">
    <source>
        <dbReference type="ARBA" id="ARBA00022683"/>
    </source>
</evidence>
<keyword evidence="3" id="KW-0963">Cytoplasm</keyword>
<dbReference type="EMBL" id="CP093366">
    <property type="protein sequence ID" value="UQS82266.1"/>
    <property type="molecule type" value="Genomic_DNA"/>
</dbReference>
<keyword evidence="7" id="KW-0418">Kinase</keyword>
<dbReference type="Gene3D" id="3.40.50.510">
    <property type="entry name" value="Phosphotransferase system, mannose-type IIA component"/>
    <property type="match status" value="1"/>
</dbReference>
<dbReference type="PROSITE" id="PS51096">
    <property type="entry name" value="PTS_EIIA_TYPE_4"/>
    <property type="match status" value="1"/>
</dbReference>
<evidence type="ECO:0000256" key="2">
    <source>
        <dbReference type="ARBA" id="ARBA00022448"/>
    </source>
</evidence>
<dbReference type="InterPro" id="IPR033887">
    <property type="entry name" value="PTS_IIA_man"/>
</dbReference>
<sequence length="136" mass="15033">MELILVSHGQLAKGMKDTLEMIVGPQSQVTAFSAYGVQDADFLSLIKAKIEQTQEPVVILTDILGGSVNNNLTQLMLQNHSITLITGMNLPLVLALATCSEDLTKTKIQELIRECRQSMVWMNEQLDDASEEEIDD</sequence>
<organism evidence="9 10">
    <name type="scientific">Bombilactobacillus folatiphilus</name>
    <dbReference type="NCBI Taxonomy" id="2923362"/>
    <lineage>
        <taxon>Bacteria</taxon>
        <taxon>Bacillati</taxon>
        <taxon>Bacillota</taxon>
        <taxon>Bacilli</taxon>
        <taxon>Lactobacillales</taxon>
        <taxon>Lactobacillaceae</taxon>
        <taxon>Bombilactobacillus</taxon>
    </lineage>
</organism>
<dbReference type="PANTHER" id="PTHR33799:SF1">
    <property type="entry name" value="PTS SYSTEM MANNOSE-SPECIFIC EIIAB COMPONENT-RELATED"/>
    <property type="match status" value="1"/>
</dbReference>
<evidence type="ECO:0000256" key="1">
    <source>
        <dbReference type="ARBA" id="ARBA00004496"/>
    </source>
</evidence>
<keyword evidence="5" id="KW-0808">Transferase</keyword>
<name>A0ABY4P9Q9_9LACO</name>
<accession>A0ABY4P9Q9</accession>
<evidence type="ECO:0000313" key="10">
    <source>
        <dbReference type="Proteomes" id="UP000831495"/>
    </source>
</evidence>
<evidence type="ECO:0000256" key="5">
    <source>
        <dbReference type="ARBA" id="ARBA00022679"/>
    </source>
</evidence>
<proteinExistence type="predicted"/>
<comment type="subcellular location">
    <subcellularLocation>
        <location evidence="1">Cytoplasm</location>
    </subcellularLocation>
</comment>
<dbReference type="Pfam" id="PF03610">
    <property type="entry name" value="EIIA-man"/>
    <property type="match status" value="1"/>
</dbReference>
<dbReference type="InterPro" id="IPR004701">
    <property type="entry name" value="PTS_EIIA_man-typ"/>
</dbReference>
<evidence type="ECO:0000259" key="8">
    <source>
        <dbReference type="PROSITE" id="PS51096"/>
    </source>
</evidence>
<dbReference type="SUPFAM" id="SSF53062">
    <property type="entry name" value="PTS system fructose IIA component-like"/>
    <property type="match status" value="1"/>
</dbReference>
<evidence type="ECO:0000256" key="7">
    <source>
        <dbReference type="ARBA" id="ARBA00022777"/>
    </source>
</evidence>
<gene>
    <name evidence="9" type="ORF">MOO45_00820</name>
</gene>
<keyword evidence="2" id="KW-0813">Transport</keyword>
<dbReference type="InterPro" id="IPR036662">
    <property type="entry name" value="PTS_EIIA_man-typ_sf"/>
</dbReference>